<protein>
    <submittedName>
        <fullName evidence="2">Mycobacterium rhizamassiliense ORFan</fullName>
    </submittedName>
</protein>
<dbReference type="InterPro" id="IPR029069">
    <property type="entry name" value="HotDog_dom_sf"/>
</dbReference>
<dbReference type="AlphaFoldDB" id="A0A2U3NTY2"/>
<feature type="region of interest" description="Disordered" evidence="1">
    <location>
        <begin position="70"/>
        <end position="100"/>
    </location>
</feature>
<proteinExistence type="predicted"/>
<name>A0A2U3NTY2_9MYCO</name>
<dbReference type="EMBL" id="FUFA01000004">
    <property type="protein sequence ID" value="SPM34923.1"/>
    <property type="molecule type" value="Genomic_DNA"/>
</dbReference>
<evidence type="ECO:0000256" key="1">
    <source>
        <dbReference type="SAM" id="MobiDB-lite"/>
    </source>
</evidence>
<evidence type="ECO:0000313" key="3">
    <source>
        <dbReference type="Proteomes" id="UP000240988"/>
    </source>
</evidence>
<dbReference type="SUPFAM" id="SSF54637">
    <property type="entry name" value="Thioesterase/thiol ester dehydrase-isomerase"/>
    <property type="match status" value="1"/>
</dbReference>
<feature type="compositionally biased region" description="Polar residues" evidence="1">
    <location>
        <begin position="70"/>
        <end position="79"/>
    </location>
</feature>
<dbReference type="Proteomes" id="UP000240988">
    <property type="component" value="Unassembled WGS sequence"/>
</dbReference>
<sequence length="100" mass="11579">MRRGPLIGQSKTFVQRGMWIEEFELGVLYLHRPGPILTEADNVLFTTLTMNTCRSRNDCMAMMAHTYQSQSCHSPNRGSASAPRRRIEEPRLYRPHRGCR</sequence>
<gene>
    <name evidence="2" type="ORF">MRAB57_2744</name>
</gene>
<reference evidence="2 3" key="1">
    <citation type="submission" date="2017-01" db="EMBL/GenBank/DDBJ databases">
        <authorList>
            <consortium name="Urmite Genomes"/>
        </authorList>
    </citation>
    <scope>NUCLEOTIDE SEQUENCE [LARGE SCALE GENOMIC DNA]</scope>
    <source>
        <strain evidence="2 3">AB57</strain>
    </source>
</reference>
<organism evidence="2 3">
    <name type="scientific">Mycobacterium rhizamassiliense</name>
    <dbReference type="NCBI Taxonomy" id="1841860"/>
    <lineage>
        <taxon>Bacteria</taxon>
        <taxon>Bacillati</taxon>
        <taxon>Actinomycetota</taxon>
        <taxon>Actinomycetes</taxon>
        <taxon>Mycobacteriales</taxon>
        <taxon>Mycobacteriaceae</taxon>
        <taxon>Mycobacterium</taxon>
    </lineage>
</organism>
<keyword evidence="3" id="KW-1185">Reference proteome</keyword>
<accession>A0A2U3NTY2</accession>
<dbReference type="STRING" id="1841860.GCA_900157375_02747"/>
<evidence type="ECO:0000313" key="2">
    <source>
        <dbReference type="EMBL" id="SPM34923.1"/>
    </source>
</evidence>